<evidence type="ECO:0000256" key="2">
    <source>
        <dbReference type="ARBA" id="ARBA00022679"/>
    </source>
</evidence>
<dbReference type="InterPro" id="IPR002516">
    <property type="entry name" value="Glyco_trans_11"/>
</dbReference>
<dbReference type="GO" id="GO:0016020">
    <property type="term" value="C:membrane"/>
    <property type="evidence" value="ECO:0007669"/>
    <property type="project" value="InterPro"/>
</dbReference>
<organism evidence="3">
    <name type="scientific">viral metagenome</name>
    <dbReference type="NCBI Taxonomy" id="1070528"/>
    <lineage>
        <taxon>unclassified sequences</taxon>
        <taxon>metagenomes</taxon>
        <taxon>organismal metagenomes</taxon>
    </lineage>
</organism>
<dbReference type="GO" id="GO:0008107">
    <property type="term" value="F:galactoside 2-alpha-L-fucosyltransferase activity"/>
    <property type="evidence" value="ECO:0007669"/>
    <property type="project" value="InterPro"/>
</dbReference>
<keyword evidence="1" id="KW-0328">Glycosyltransferase</keyword>
<evidence type="ECO:0008006" key="4">
    <source>
        <dbReference type="Google" id="ProtNLM"/>
    </source>
</evidence>
<dbReference type="PANTHER" id="PTHR11927">
    <property type="entry name" value="GALACTOSIDE 2-L-FUCOSYLTRANSFERASE"/>
    <property type="match status" value="1"/>
</dbReference>
<dbReference type="PANTHER" id="PTHR11927:SF9">
    <property type="entry name" value="L-FUCOSYLTRANSFERASE"/>
    <property type="match status" value="1"/>
</dbReference>
<dbReference type="AlphaFoldDB" id="A0A6C0HCS8"/>
<evidence type="ECO:0000313" key="3">
    <source>
        <dbReference type="EMBL" id="QHT78421.1"/>
    </source>
</evidence>
<sequence length="276" mass="32442">MIVGDLMGGLGNQLFQIFATIAYAIKNKHKFAFPSNITPGITNRHSYWTSFLSNLKNFTVNPIPHFGMLREKGFEYQEIMSISDKDNAILHGYFQSYKYFEDAYGSICRLIGLEKHKSQVVVDYPNNYSTIISMHFRLGDYKNLQDFHPVLPYEYYLNSLYFLLNTTKREDWTVLYFCEKEDNQEVFAIIEKLRCEFPKLVFVKQDDSVEDWKQILIMSICSHNIIANSTFSWWGAYFNTTPSKIVCYPEIWFGPALKDNNTKDLFPTEWTKIEFL</sequence>
<evidence type="ECO:0000256" key="1">
    <source>
        <dbReference type="ARBA" id="ARBA00022676"/>
    </source>
</evidence>
<accession>A0A6C0HCS8</accession>
<name>A0A6C0HCS8_9ZZZZ</name>
<reference evidence="3" key="1">
    <citation type="journal article" date="2020" name="Nature">
        <title>Giant virus diversity and host interactions through global metagenomics.</title>
        <authorList>
            <person name="Schulz F."/>
            <person name="Roux S."/>
            <person name="Paez-Espino D."/>
            <person name="Jungbluth S."/>
            <person name="Walsh D.A."/>
            <person name="Denef V.J."/>
            <person name="McMahon K.D."/>
            <person name="Konstantinidis K.T."/>
            <person name="Eloe-Fadrosh E.A."/>
            <person name="Kyrpides N.C."/>
            <person name="Woyke T."/>
        </authorList>
    </citation>
    <scope>NUCLEOTIDE SEQUENCE</scope>
    <source>
        <strain evidence="3">GVMAG-M-3300023179-91</strain>
    </source>
</reference>
<protein>
    <recommendedName>
        <fullName evidence="4">Glycosyltransferase</fullName>
    </recommendedName>
</protein>
<proteinExistence type="predicted"/>
<dbReference type="EMBL" id="MN739931">
    <property type="protein sequence ID" value="QHT78421.1"/>
    <property type="molecule type" value="Genomic_DNA"/>
</dbReference>
<dbReference type="CDD" id="cd11301">
    <property type="entry name" value="Fut1_Fut2_like"/>
    <property type="match status" value="1"/>
</dbReference>
<keyword evidence="2" id="KW-0808">Transferase</keyword>
<dbReference type="GO" id="GO:0005975">
    <property type="term" value="P:carbohydrate metabolic process"/>
    <property type="evidence" value="ECO:0007669"/>
    <property type="project" value="InterPro"/>
</dbReference>
<dbReference type="Pfam" id="PF01531">
    <property type="entry name" value="Glyco_transf_11"/>
    <property type="match status" value="1"/>
</dbReference>